<name>A0A8T5GGQ8_9ARCH</name>
<dbReference type="AlphaFoldDB" id="A0A8T5GGQ8"/>
<dbReference type="GO" id="GO:0034038">
    <property type="term" value="F:deoxyhypusine synthase activity"/>
    <property type="evidence" value="ECO:0007669"/>
    <property type="project" value="TreeGrafter"/>
</dbReference>
<gene>
    <name evidence="3" type="ORF">HON47_05060</name>
</gene>
<dbReference type="Gene3D" id="3.40.910.10">
    <property type="entry name" value="Deoxyhypusine synthase"/>
    <property type="match status" value="1"/>
</dbReference>
<dbReference type="GO" id="GO:0005737">
    <property type="term" value="C:cytoplasm"/>
    <property type="evidence" value="ECO:0007669"/>
    <property type="project" value="TreeGrafter"/>
</dbReference>
<sequence>MAYVKDFKWKEGMTVTDFTEQLATVGYQSVELKRASDVFVKMKKDSSKIFLTFTSNMVTSGLRGFFAQVIKLGMADVIVTTAGAIEEDIMRATGEKFDIGRFESDDVELHEQGVNRIGNLLIKNESYMNFENFMTKALGELYKKQARWPVSEMVKELGLMLDDEDSFLYQAAKNNIPVFCPPITDAGIGFHLYMFQQDHPDFVVDVVKDFGNILFTTSHDEKKGVIALGGGTSKHHAILCTLLAGGADYAVYMTTAHKTSGSVSGATTNEAKSWGKVKDESDVATVKGDVTIMFPLAMINALEQLQKEGLLKVVQKKGEEKKEVTAEMKKNLEG</sequence>
<organism evidence="3 4">
    <name type="scientific">Candidatus Iainarchaeum sp</name>
    <dbReference type="NCBI Taxonomy" id="3101447"/>
    <lineage>
        <taxon>Archaea</taxon>
        <taxon>Candidatus Iainarchaeota</taxon>
        <taxon>Candidatus Iainarchaeia</taxon>
        <taxon>Candidatus Iainarchaeales</taxon>
        <taxon>Candidatus Iainarchaeaceae</taxon>
        <taxon>Candidatus Iainarchaeum</taxon>
    </lineage>
</organism>
<evidence type="ECO:0000313" key="4">
    <source>
        <dbReference type="Proteomes" id="UP000722459"/>
    </source>
</evidence>
<dbReference type="FunFam" id="3.40.910.10:FF:000010">
    <property type="entry name" value="Deoxyhypusine synthase"/>
    <property type="match status" value="1"/>
</dbReference>
<evidence type="ECO:0000256" key="1">
    <source>
        <dbReference type="ARBA" id="ARBA00009892"/>
    </source>
</evidence>
<dbReference type="PANTHER" id="PTHR11703">
    <property type="entry name" value="DEOXYHYPUSINE SYNTHASE"/>
    <property type="match status" value="1"/>
</dbReference>
<proteinExistence type="inferred from homology"/>
<dbReference type="InterPro" id="IPR002773">
    <property type="entry name" value="Deoxyhypusine_synthase"/>
</dbReference>
<dbReference type="InterPro" id="IPR036982">
    <property type="entry name" value="Deoxyhypusine_synthase_sf"/>
</dbReference>
<dbReference type="Proteomes" id="UP000722459">
    <property type="component" value="Unassembled WGS sequence"/>
</dbReference>
<dbReference type="PANTHER" id="PTHR11703:SF0">
    <property type="entry name" value="DEOXYHYPUSINE SYNTHASE"/>
    <property type="match status" value="1"/>
</dbReference>
<evidence type="ECO:0000256" key="2">
    <source>
        <dbReference type="ARBA" id="ARBA00023027"/>
    </source>
</evidence>
<comment type="caution">
    <text evidence="3">The sequence shown here is derived from an EMBL/GenBank/DDBJ whole genome shotgun (WGS) entry which is preliminary data.</text>
</comment>
<dbReference type="SUPFAM" id="SSF52467">
    <property type="entry name" value="DHS-like NAD/FAD-binding domain"/>
    <property type="match status" value="1"/>
</dbReference>
<dbReference type="InterPro" id="IPR029035">
    <property type="entry name" value="DHS-like_NAD/FAD-binding_dom"/>
</dbReference>
<evidence type="ECO:0000313" key="3">
    <source>
        <dbReference type="EMBL" id="MBT4870918.1"/>
    </source>
</evidence>
<comment type="similarity">
    <text evidence="1">Belongs to the deoxyhypusine synthase family.</text>
</comment>
<dbReference type="Pfam" id="PF01916">
    <property type="entry name" value="DS"/>
    <property type="match status" value="1"/>
</dbReference>
<dbReference type="EMBL" id="JABJNZ010000063">
    <property type="protein sequence ID" value="MBT4870918.1"/>
    <property type="molecule type" value="Genomic_DNA"/>
</dbReference>
<keyword evidence="2" id="KW-0520">NAD</keyword>
<reference evidence="3" key="1">
    <citation type="journal article" date="2021" name="ISME J.">
        <title>Mercury methylation by metabolically versatile and cosmopolitan marine bacteria.</title>
        <authorList>
            <person name="Lin H."/>
            <person name="Ascher D.B."/>
            <person name="Myung Y."/>
            <person name="Lamborg C.H."/>
            <person name="Hallam S.J."/>
            <person name="Gionfriddo C.M."/>
            <person name="Holt K.E."/>
            <person name="Moreau J.W."/>
        </authorList>
    </citation>
    <scope>NUCLEOTIDE SEQUENCE</scope>
    <source>
        <strain evidence="3">SI075_bin30</strain>
    </source>
</reference>
<accession>A0A8T5GGQ8</accession>
<protein>
    <submittedName>
        <fullName evidence="3">Deoxyhypusine synthase family protein</fullName>
    </submittedName>
</protein>